<evidence type="ECO:0000256" key="6">
    <source>
        <dbReference type="RuleBase" id="RU361155"/>
    </source>
</evidence>
<evidence type="ECO:0000256" key="4">
    <source>
        <dbReference type="PIRSR" id="PIRSR637359-2"/>
    </source>
</evidence>
<evidence type="ECO:0000259" key="7">
    <source>
        <dbReference type="Pfam" id="PF00685"/>
    </source>
</evidence>
<dbReference type="Proteomes" id="UP000011014">
    <property type="component" value="Unassembled WGS sequence"/>
</dbReference>
<dbReference type="PANTHER" id="PTHR10605:SF65">
    <property type="entry name" value="GH20068P"/>
    <property type="match status" value="1"/>
</dbReference>
<evidence type="ECO:0000256" key="3">
    <source>
        <dbReference type="PIRSR" id="PIRSR637359-1"/>
    </source>
</evidence>
<dbReference type="AlphaFoldDB" id="E4Y5E3"/>
<proteinExistence type="inferred from homology"/>
<feature type="disulfide bond" evidence="5">
    <location>
        <begin position="374"/>
        <end position="386"/>
    </location>
</feature>
<dbReference type="EMBL" id="FN654286">
    <property type="protein sequence ID" value="CBY30870.1"/>
    <property type="molecule type" value="Genomic_DNA"/>
</dbReference>
<comment type="similarity">
    <text evidence="6">Belongs to the sulfotransferase 1 family.</text>
</comment>
<evidence type="ECO:0000256" key="1">
    <source>
        <dbReference type="ARBA" id="ARBA00022679"/>
    </source>
</evidence>
<name>E4Y5E3_OIKDI</name>
<evidence type="ECO:0000256" key="2">
    <source>
        <dbReference type="ARBA" id="ARBA00023180"/>
    </source>
</evidence>
<dbReference type="InterPro" id="IPR027417">
    <property type="entry name" value="P-loop_NTPase"/>
</dbReference>
<feature type="binding site" evidence="4">
    <location>
        <position position="240"/>
    </location>
    <ligand>
        <name>3'-phosphoadenylyl sulfate</name>
        <dbReference type="ChEBI" id="CHEBI:58339"/>
    </ligand>
</feature>
<organism evidence="8">
    <name type="scientific">Oikopleura dioica</name>
    <name type="common">Tunicate</name>
    <dbReference type="NCBI Taxonomy" id="34765"/>
    <lineage>
        <taxon>Eukaryota</taxon>
        <taxon>Metazoa</taxon>
        <taxon>Chordata</taxon>
        <taxon>Tunicata</taxon>
        <taxon>Appendicularia</taxon>
        <taxon>Copelata</taxon>
        <taxon>Oikopleuridae</taxon>
        <taxon>Oikopleura</taxon>
    </lineage>
</organism>
<dbReference type="PANTHER" id="PTHR10605">
    <property type="entry name" value="HEPARAN SULFATE SULFOTRANSFERASE"/>
    <property type="match status" value="1"/>
</dbReference>
<keyword evidence="2" id="KW-0325">Glycoprotein</keyword>
<keyword evidence="5" id="KW-1015">Disulfide bond</keyword>
<accession>E4Y5E3</accession>
<sequence>MNMRRLRVSEICILFFLIAVYAFSREKEQRFSYETRKIAEFLNDEFYESNDFVDLGNKRNKLKEKFDENLKEQLSDAEYERQLLQFLKNEESKEAIAEFETSLQSDELAYQLPNIVITGAKKCGTKALQRFFGHHPQVIRGFAESPFQNLDDSDLAFKNYLKSLYRIWTMPESKKKIEKNRNDSKPSFFMAKTGMPGIVWLQSYLESHPEILNKHENLQNWMNNVQCITILCDPVHRLLSDFKHMKDDKAGHLGHLNKKTLGSNSAMMPLADLTFDDFVGTYLPLLTENDNSEKNKIPREMTTVMANGAFGFLYKYYASTFSDPKLFKNSGLILDGNSLKTKPWEVMMKLEKFLKLEKFFDAEKFVKREDGYYCVRDATAENEMDCMPSSKGRTSIPPEDLGISPKTQKMLRDFYEEKHVKLAKDFNLTLSWLLEWHYE</sequence>
<dbReference type="SUPFAM" id="SSF52540">
    <property type="entry name" value="P-loop containing nucleoside triphosphate hydrolases"/>
    <property type="match status" value="1"/>
</dbReference>
<evidence type="ECO:0000313" key="8">
    <source>
        <dbReference type="EMBL" id="CBY30870.1"/>
    </source>
</evidence>
<keyword evidence="1 6" id="KW-0808">Transferase</keyword>
<feature type="binding site" evidence="4">
    <location>
        <position position="373"/>
    </location>
    <ligand>
        <name>3'-phosphoadenylyl sulfate</name>
        <dbReference type="ChEBI" id="CHEBI:58339"/>
    </ligand>
</feature>
<dbReference type="InterPro" id="IPR037359">
    <property type="entry name" value="NST/OST"/>
</dbReference>
<dbReference type="InterPro" id="IPR000863">
    <property type="entry name" value="Sulfotransferase_dom"/>
</dbReference>
<dbReference type="EC" id="2.8.2.-" evidence="6"/>
<dbReference type="Gene3D" id="3.40.50.300">
    <property type="entry name" value="P-loop containing nucleotide triphosphate hydrolases"/>
    <property type="match status" value="1"/>
</dbReference>
<feature type="active site" description="For sulfotransferase activity" evidence="3">
    <location>
        <position position="122"/>
    </location>
</feature>
<feature type="domain" description="Sulfotransferase" evidence="7">
    <location>
        <begin position="113"/>
        <end position="357"/>
    </location>
</feature>
<dbReference type="GO" id="GO:0008467">
    <property type="term" value="F:[heparan sulfate]-glucosamine 3-sulfotransferase activity"/>
    <property type="evidence" value="ECO:0007669"/>
    <property type="project" value="TreeGrafter"/>
</dbReference>
<dbReference type="Pfam" id="PF00685">
    <property type="entry name" value="Sulfotransfer_1"/>
    <property type="match status" value="1"/>
</dbReference>
<gene>
    <name evidence="8" type="ORF">GSOID_T00018814001</name>
</gene>
<evidence type="ECO:0000256" key="5">
    <source>
        <dbReference type="PIRSR" id="PIRSR637359-3"/>
    </source>
</evidence>
<protein>
    <recommendedName>
        <fullName evidence="6">Sulfotransferase</fullName>
        <ecNumber evidence="6">2.8.2.-</ecNumber>
    </recommendedName>
</protein>
<reference evidence="8" key="1">
    <citation type="journal article" date="2010" name="Science">
        <title>Plasticity of animal genome architecture unmasked by rapid evolution of a pelagic tunicate.</title>
        <authorList>
            <person name="Denoeud F."/>
            <person name="Henriet S."/>
            <person name="Mungpakdee S."/>
            <person name="Aury J.M."/>
            <person name="Da Silva C."/>
            <person name="Brinkmann H."/>
            <person name="Mikhaleva J."/>
            <person name="Olsen L.C."/>
            <person name="Jubin C."/>
            <person name="Canestro C."/>
            <person name="Bouquet J.M."/>
            <person name="Danks G."/>
            <person name="Poulain J."/>
            <person name="Campsteijn C."/>
            <person name="Adamski M."/>
            <person name="Cross I."/>
            <person name="Yadetie F."/>
            <person name="Muffato M."/>
            <person name="Louis A."/>
            <person name="Butcher S."/>
            <person name="Tsagkogeorga G."/>
            <person name="Konrad A."/>
            <person name="Singh S."/>
            <person name="Jensen M.F."/>
            <person name="Cong E.H."/>
            <person name="Eikeseth-Otteraa H."/>
            <person name="Noel B."/>
            <person name="Anthouard V."/>
            <person name="Porcel B.M."/>
            <person name="Kachouri-Lafond R."/>
            <person name="Nishino A."/>
            <person name="Ugolini M."/>
            <person name="Chourrout P."/>
            <person name="Nishida H."/>
            <person name="Aasland R."/>
            <person name="Huzurbazar S."/>
            <person name="Westhof E."/>
            <person name="Delsuc F."/>
            <person name="Lehrach H."/>
            <person name="Reinhardt R."/>
            <person name="Weissenbach J."/>
            <person name="Roy S.W."/>
            <person name="Artiguenave F."/>
            <person name="Postlethwait J.H."/>
            <person name="Manak J.R."/>
            <person name="Thompson E.M."/>
            <person name="Jaillon O."/>
            <person name="Du Pasquier L."/>
            <person name="Boudinot P."/>
            <person name="Liberles D.A."/>
            <person name="Volff J.N."/>
            <person name="Philippe H."/>
            <person name="Lenhard B."/>
            <person name="Roest Crollius H."/>
            <person name="Wincker P."/>
            <person name="Chourrout D."/>
        </authorList>
    </citation>
    <scope>NUCLEOTIDE SEQUENCE [LARGE SCALE GENOMIC DNA]</scope>
</reference>